<dbReference type="FunFam" id="3.30.200.20:FF:000358">
    <property type="entry name" value="Tau tubulin kinase 2b"/>
    <property type="match status" value="1"/>
</dbReference>
<keyword evidence="11" id="KW-1185">Reference proteome</keyword>
<feature type="region of interest" description="Disordered" evidence="8">
    <location>
        <begin position="554"/>
        <end position="601"/>
    </location>
</feature>
<dbReference type="GO" id="GO:0004674">
    <property type="term" value="F:protein serine/threonine kinase activity"/>
    <property type="evidence" value="ECO:0007669"/>
    <property type="project" value="UniProtKB-KW"/>
</dbReference>
<protein>
    <recommendedName>
        <fullName evidence="9">Protein kinase domain-containing protein</fullName>
    </recommendedName>
</protein>
<name>A0A8W8HV38_MAGGI</name>
<dbReference type="PROSITE" id="PS00107">
    <property type="entry name" value="PROTEIN_KINASE_ATP"/>
    <property type="match status" value="1"/>
</dbReference>
<evidence type="ECO:0000256" key="5">
    <source>
        <dbReference type="ARBA" id="ARBA00022840"/>
    </source>
</evidence>
<dbReference type="InterPro" id="IPR011009">
    <property type="entry name" value="Kinase-like_dom_sf"/>
</dbReference>
<dbReference type="InterPro" id="IPR050235">
    <property type="entry name" value="CK1_Ser-Thr_kinase"/>
</dbReference>
<evidence type="ECO:0000256" key="8">
    <source>
        <dbReference type="SAM" id="MobiDB-lite"/>
    </source>
</evidence>
<keyword evidence="1" id="KW-0723">Serine/threonine-protein kinase</keyword>
<dbReference type="PROSITE" id="PS50011">
    <property type="entry name" value="PROTEIN_KINASE_DOM"/>
    <property type="match status" value="1"/>
</dbReference>
<dbReference type="PANTHER" id="PTHR11909">
    <property type="entry name" value="CASEIN KINASE-RELATED"/>
    <property type="match status" value="1"/>
</dbReference>
<feature type="compositionally biased region" description="Basic residues" evidence="8">
    <location>
        <begin position="586"/>
        <end position="595"/>
    </location>
</feature>
<reference evidence="10" key="1">
    <citation type="submission" date="2022-08" db="UniProtKB">
        <authorList>
            <consortium name="EnsemblMetazoa"/>
        </authorList>
    </citation>
    <scope>IDENTIFICATION</scope>
    <source>
        <strain evidence="10">05x7-T-G4-1.051#20</strain>
    </source>
</reference>
<evidence type="ECO:0000313" key="10">
    <source>
        <dbReference type="EnsemblMetazoa" id="G11221.1:cds"/>
    </source>
</evidence>
<dbReference type="InterPro" id="IPR000719">
    <property type="entry name" value="Prot_kinase_dom"/>
</dbReference>
<feature type="compositionally biased region" description="Low complexity" evidence="8">
    <location>
        <begin position="1003"/>
        <end position="1013"/>
    </location>
</feature>
<dbReference type="FunFam" id="1.10.510.10:FF:000481">
    <property type="entry name" value="Asator, isoform D"/>
    <property type="match status" value="1"/>
</dbReference>
<dbReference type="EnsemblMetazoa" id="G11221.1">
    <property type="protein sequence ID" value="G11221.1:cds"/>
    <property type="gene ID" value="G11221"/>
</dbReference>
<feature type="compositionally biased region" description="Polar residues" evidence="8">
    <location>
        <begin position="992"/>
        <end position="1002"/>
    </location>
</feature>
<feature type="region of interest" description="Disordered" evidence="8">
    <location>
        <begin position="726"/>
        <end position="763"/>
    </location>
</feature>
<keyword evidence="2" id="KW-0808">Transferase</keyword>
<dbReference type="GO" id="GO:0015630">
    <property type="term" value="C:microtubule cytoskeleton"/>
    <property type="evidence" value="ECO:0007669"/>
    <property type="project" value="UniProtKB-ARBA"/>
</dbReference>
<proteinExistence type="inferred from homology"/>
<sequence length="1182" mass="131006">MTTSAAEDLLQANQVVKERWKVVRKIGGGGFGEIYEGIDQVTKESVALKLESAKQAKQVLKMEVAVLKKLQGQDHVCRFIGCGRNEKYNYVVMTLQGKNLAELRRSQSRGCFSLSTTLRLGAQILKAIESIHEVGFLHRDVKPSNFAMGRLPKDSKKVFMLDFGLARQYTTPSGEVRPPRAAAGFRGTVRYASVNAHKNKEMGRHDDLWSLFYMLVEFLAGQLPWRKIKDKEQVGQKKEEYDHTQMLKNMPPEFKTFLEHIESLEYLDKPDYSLMHNLFEQCIRRKGIKDSDPYDWEKIYTDSVATTTTTSPPIGMKATTGLGLHGATEVIDEIMSDEENKDEKKLKDAELIIDNKHVKDLDNRYREEQGDIVLLKRDDPNLRVDEKHQVEQMVKEETVENVAVEAENEPNDKVVDEAKNEEVKDTVVKPAVTSPTKSSLKTVDSSILKLRNSQNSVPESAFKPIKESVSFGDVKSIDSKQKDGGSNFKAERRVSIQNFAEVVEENGVLNKCNNDPDQLVSRAPLTFAMMQTDEKTPDDHLDENATRAAPYTVASQWNASQFPSSSESQADDESEGEIGGGVKSKSQMKKSKRFQHNTLMDEEDMKMDSVLRNSLVLADADGQDCLRNSLVFLGDDSAALSANDSDNDKKHGAKSKSGSFAEKSKQQEKSAATSSIPHKMIGHKMPEKLAKEMDNLISSPLRNSPTKNLFKPKESLTDLKKLAQLSHIKPITSKPPPPQPVTTKRDSGSSVDKPTLVKPALKPKPKQLPNLRVLVGSSVDKKVSDEGSSVDGDLKTAVVSNVDVQVKKDTEKQGELESNSSFLSQDKFGSMNLVSNKQSLKPLEERVTVANPGAVSLTSIEACVDNIDNRLSSVDKKPEDIKTSQSVSVTKRELPLPASQIPIRVDKLAKHSTTNSAGVAKQTTETTATDKLDFPGVKNAKTDASTNDAPKLVKHVDKKFSDKDIQKAELEHLKTRKKMSPIVEERNGEIASKSTLSVEQVLSSTKSTSSEPSVGKEEKIDTSIDKNQIERRHSLNIENKPSTSNQPEKKASKSQAEVLRETRGSTSVEKSPSLLENRISNQKNDPGNKKPVRRRSSSASRISDRTANELREALAAVTPTPPDNDPSKVPKPPPGAAPKNTVLLNARRRRYKMASTNTSPREPSSPRAHSEIPILKSKPAWK</sequence>
<dbReference type="AlphaFoldDB" id="A0A8W8HV38"/>
<dbReference type="InterPro" id="IPR047916">
    <property type="entry name" value="TTBK_Asator-like_STKc"/>
</dbReference>
<dbReference type="OMA" id="ICNDSEV"/>
<feature type="compositionally biased region" description="Polar residues" evidence="8">
    <location>
        <begin position="1036"/>
        <end position="1046"/>
    </location>
</feature>
<dbReference type="GO" id="GO:0005524">
    <property type="term" value="F:ATP binding"/>
    <property type="evidence" value="ECO:0007669"/>
    <property type="project" value="UniProtKB-UniRule"/>
</dbReference>
<organism evidence="10 11">
    <name type="scientific">Magallana gigas</name>
    <name type="common">Pacific oyster</name>
    <name type="synonym">Crassostrea gigas</name>
    <dbReference type="NCBI Taxonomy" id="29159"/>
    <lineage>
        <taxon>Eukaryota</taxon>
        <taxon>Metazoa</taxon>
        <taxon>Spiralia</taxon>
        <taxon>Lophotrochozoa</taxon>
        <taxon>Mollusca</taxon>
        <taxon>Bivalvia</taxon>
        <taxon>Autobranchia</taxon>
        <taxon>Pteriomorphia</taxon>
        <taxon>Ostreida</taxon>
        <taxon>Ostreoidea</taxon>
        <taxon>Ostreidae</taxon>
        <taxon>Magallana</taxon>
    </lineage>
</organism>
<feature type="compositionally biased region" description="Basic and acidic residues" evidence="8">
    <location>
        <begin position="1014"/>
        <end position="1035"/>
    </location>
</feature>
<dbReference type="SMART" id="SM00220">
    <property type="entry name" value="S_TKc"/>
    <property type="match status" value="1"/>
</dbReference>
<evidence type="ECO:0000256" key="6">
    <source>
        <dbReference type="ARBA" id="ARBA00061588"/>
    </source>
</evidence>
<evidence type="ECO:0000256" key="2">
    <source>
        <dbReference type="ARBA" id="ARBA00022679"/>
    </source>
</evidence>
<evidence type="ECO:0000313" key="11">
    <source>
        <dbReference type="Proteomes" id="UP000005408"/>
    </source>
</evidence>
<dbReference type="OrthoDB" id="5979581at2759"/>
<evidence type="ECO:0000256" key="7">
    <source>
        <dbReference type="PROSITE-ProRule" id="PRU10141"/>
    </source>
</evidence>
<feature type="domain" description="Protein kinase" evidence="9">
    <location>
        <begin position="20"/>
        <end position="279"/>
    </location>
</feature>
<dbReference type="Proteomes" id="UP000005408">
    <property type="component" value="Unassembled WGS sequence"/>
</dbReference>
<dbReference type="CDD" id="cd14017">
    <property type="entry name" value="STKc_TTBK"/>
    <property type="match status" value="1"/>
</dbReference>
<comment type="similarity">
    <text evidence="6">Belongs to the protein kinase superfamily. CK1 Ser/Thr protein kinase family.</text>
</comment>
<evidence type="ECO:0000259" key="9">
    <source>
        <dbReference type="PROSITE" id="PS50011"/>
    </source>
</evidence>
<evidence type="ECO:0000256" key="1">
    <source>
        <dbReference type="ARBA" id="ARBA00022527"/>
    </source>
</evidence>
<keyword evidence="4" id="KW-0418">Kinase</keyword>
<keyword evidence="3 7" id="KW-0547">Nucleotide-binding</keyword>
<feature type="compositionally biased region" description="Polar residues" evidence="8">
    <location>
        <begin position="554"/>
        <end position="563"/>
    </location>
</feature>
<dbReference type="SUPFAM" id="SSF56112">
    <property type="entry name" value="Protein kinase-like (PK-like)"/>
    <property type="match status" value="1"/>
</dbReference>
<feature type="region of interest" description="Disordered" evidence="8">
    <location>
        <begin position="639"/>
        <end position="681"/>
    </location>
</feature>
<dbReference type="Pfam" id="PF00069">
    <property type="entry name" value="Pkinase"/>
    <property type="match status" value="1"/>
</dbReference>
<accession>A0A8W8HV38</accession>
<feature type="compositionally biased region" description="Pro residues" evidence="8">
    <location>
        <begin position="1119"/>
        <end position="1136"/>
    </location>
</feature>
<dbReference type="InterPro" id="IPR017441">
    <property type="entry name" value="Protein_kinase_ATP_BS"/>
</dbReference>
<evidence type="ECO:0000256" key="3">
    <source>
        <dbReference type="ARBA" id="ARBA00022741"/>
    </source>
</evidence>
<dbReference type="Gene3D" id="1.10.510.10">
    <property type="entry name" value="Transferase(Phosphotransferase) domain 1"/>
    <property type="match status" value="1"/>
</dbReference>
<keyword evidence="5 7" id="KW-0067">ATP-binding</keyword>
<evidence type="ECO:0000256" key="4">
    <source>
        <dbReference type="ARBA" id="ARBA00022777"/>
    </source>
</evidence>
<feature type="binding site" evidence="7">
    <location>
        <position position="49"/>
    </location>
    <ligand>
        <name>ATP</name>
        <dbReference type="ChEBI" id="CHEBI:30616"/>
    </ligand>
</feature>
<feature type="region of interest" description="Disordered" evidence="8">
    <location>
        <begin position="979"/>
        <end position="1182"/>
    </location>
</feature>
<feature type="compositionally biased region" description="Basic and acidic residues" evidence="8">
    <location>
        <begin position="1102"/>
        <end position="1112"/>
    </location>
</feature>